<dbReference type="InterPro" id="IPR000175">
    <property type="entry name" value="Na/ntran_symport"/>
</dbReference>
<evidence type="ECO:0000256" key="10">
    <source>
        <dbReference type="ARBA" id="ARBA00023136"/>
    </source>
</evidence>
<dbReference type="GO" id="GO:0005283">
    <property type="term" value="F:amino acid:sodium symporter activity"/>
    <property type="evidence" value="ECO:0007669"/>
    <property type="project" value="TreeGrafter"/>
</dbReference>
<evidence type="ECO:0000256" key="4">
    <source>
        <dbReference type="ARBA" id="ARBA00022692"/>
    </source>
</evidence>
<dbReference type="GO" id="GO:0005886">
    <property type="term" value="C:plasma membrane"/>
    <property type="evidence" value="ECO:0007669"/>
    <property type="project" value="TreeGrafter"/>
</dbReference>
<keyword evidence="9" id="KW-0406">Ion transport</keyword>
<keyword evidence="8 15" id="KW-0915">Sodium</keyword>
<reference evidence="17 18" key="1">
    <citation type="journal article" date="2024" name="BMC Genomics">
        <title>De novo assembly and annotation of Popillia japonica's genome with initial clues to its potential as an invasive pest.</title>
        <authorList>
            <person name="Cucini C."/>
            <person name="Boschi S."/>
            <person name="Funari R."/>
            <person name="Cardaioli E."/>
            <person name="Iannotti N."/>
            <person name="Marturano G."/>
            <person name="Paoli F."/>
            <person name="Bruttini M."/>
            <person name="Carapelli A."/>
            <person name="Frati F."/>
            <person name="Nardi F."/>
        </authorList>
    </citation>
    <scope>NUCLEOTIDE SEQUENCE [LARGE SCALE GENOMIC DNA]</scope>
    <source>
        <strain evidence="17">DMR45628</strain>
    </source>
</reference>
<evidence type="ECO:0000256" key="7">
    <source>
        <dbReference type="ARBA" id="ARBA00022989"/>
    </source>
</evidence>
<evidence type="ECO:0000256" key="16">
    <source>
        <dbReference type="SAM" id="Phobius"/>
    </source>
</evidence>
<protein>
    <recommendedName>
        <fullName evidence="14">Sodium-dependent nutrient amino acid transporter 1</fullName>
    </recommendedName>
</protein>
<evidence type="ECO:0000256" key="11">
    <source>
        <dbReference type="ARBA" id="ARBA00023180"/>
    </source>
</evidence>
<evidence type="ECO:0000256" key="13">
    <source>
        <dbReference type="ARBA" id="ARBA00037785"/>
    </source>
</evidence>
<dbReference type="PROSITE" id="PS50267">
    <property type="entry name" value="NA_NEUROTRAN_SYMP_3"/>
    <property type="match status" value="1"/>
</dbReference>
<feature type="transmembrane region" description="Helical" evidence="16">
    <location>
        <begin position="101"/>
        <end position="120"/>
    </location>
</feature>
<comment type="subcellular location">
    <subcellularLocation>
        <location evidence="1">Membrane</location>
        <topology evidence="1">Multi-pass membrane protein</topology>
    </subcellularLocation>
</comment>
<evidence type="ECO:0000256" key="12">
    <source>
        <dbReference type="ARBA" id="ARBA00023201"/>
    </source>
</evidence>
<dbReference type="Pfam" id="PF00209">
    <property type="entry name" value="SNF"/>
    <property type="match status" value="1"/>
</dbReference>
<keyword evidence="4 16" id="KW-0812">Transmembrane</keyword>
<comment type="similarity">
    <text evidence="2">Belongs to the sodium:neurotransmitter symporter (SNF) (TC 2.A.22) family.</text>
</comment>
<evidence type="ECO:0000256" key="1">
    <source>
        <dbReference type="ARBA" id="ARBA00004141"/>
    </source>
</evidence>
<keyword evidence="5" id="KW-0769">Symport</keyword>
<keyword evidence="10 16" id="KW-0472">Membrane</keyword>
<dbReference type="PANTHER" id="PTHR11616">
    <property type="entry name" value="SODIUM/CHLORIDE DEPENDENT TRANSPORTER"/>
    <property type="match status" value="1"/>
</dbReference>
<keyword evidence="6" id="KW-0029">Amino-acid transport</keyword>
<feature type="binding site" evidence="15">
    <location>
        <position position="3"/>
    </location>
    <ligand>
        <name>Na(+)</name>
        <dbReference type="ChEBI" id="CHEBI:29101"/>
        <label>1</label>
    </ligand>
</feature>
<evidence type="ECO:0000256" key="14">
    <source>
        <dbReference type="ARBA" id="ARBA00040215"/>
    </source>
</evidence>
<evidence type="ECO:0000256" key="9">
    <source>
        <dbReference type="ARBA" id="ARBA00023065"/>
    </source>
</evidence>
<keyword evidence="3" id="KW-0813">Transport</keyword>
<evidence type="ECO:0000313" key="17">
    <source>
        <dbReference type="EMBL" id="KAK9730123.1"/>
    </source>
</evidence>
<accession>A0AAW1L6Z9</accession>
<comment type="function">
    <text evidence="13">Unusual broad substrate spectrum amino acid:sodium cotransporter that promotes absorption of the D isomers of essential amino acids. Neutral amino acids are the preferred substrates, especially methionine and phenylalanine.</text>
</comment>
<evidence type="ECO:0000256" key="3">
    <source>
        <dbReference type="ARBA" id="ARBA00022448"/>
    </source>
</evidence>
<evidence type="ECO:0000256" key="2">
    <source>
        <dbReference type="ARBA" id="ARBA00006459"/>
    </source>
</evidence>
<evidence type="ECO:0000256" key="6">
    <source>
        <dbReference type="ARBA" id="ARBA00022970"/>
    </source>
</evidence>
<feature type="transmembrane region" description="Helical" evidence="16">
    <location>
        <begin position="132"/>
        <end position="157"/>
    </location>
</feature>
<keyword evidence="12" id="KW-0739">Sodium transport</keyword>
<organism evidence="17 18">
    <name type="scientific">Popillia japonica</name>
    <name type="common">Japanese beetle</name>
    <dbReference type="NCBI Taxonomy" id="7064"/>
    <lineage>
        <taxon>Eukaryota</taxon>
        <taxon>Metazoa</taxon>
        <taxon>Ecdysozoa</taxon>
        <taxon>Arthropoda</taxon>
        <taxon>Hexapoda</taxon>
        <taxon>Insecta</taxon>
        <taxon>Pterygota</taxon>
        <taxon>Neoptera</taxon>
        <taxon>Endopterygota</taxon>
        <taxon>Coleoptera</taxon>
        <taxon>Polyphaga</taxon>
        <taxon>Scarabaeiformia</taxon>
        <taxon>Scarabaeidae</taxon>
        <taxon>Rutelinae</taxon>
        <taxon>Popillia</taxon>
    </lineage>
</organism>
<dbReference type="Proteomes" id="UP001458880">
    <property type="component" value="Unassembled WGS sequence"/>
</dbReference>
<keyword evidence="11" id="KW-0325">Glycoprotein</keyword>
<dbReference type="GO" id="GO:0015179">
    <property type="term" value="F:L-amino acid transmembrane transporter activity"/>
    <property type="evidence" value="ECO:0007669"/>
    <property type="project" value="TreeGrafter"/>
</dbReference>
<evidence type="ECO:0000256" key="15">
    <source>
        <dbReference type="PIRSR" id="PIRSR600175-1"/>
    </source>
</evidence>
<sequence>MGSLISMEGNVYTVICETFPHLKGWKVSLMIVLVGFLASLVYITPGGQYILNLVDHYGASMTCFIANIVVVCIISWFYGFRPFLDDIGYMLKRQHGIYWRLSWSFITPIVLVTILLYFLITMSNLQHEGKAYPNIALVFGWLVTGFAVVQIPIWMIVTYMQNRKAGIKQIIQQSFEFANWRPANLEDFHGWKAMKEEKTLELNQKRFKEKLQYAITGKF</sequence>
<dbReference type="PANTHER" id="PTHR11616:SF321">
    <property type="entry name" value="SODIUM-DEPENDENT NUTRIENT AMINO ACID TRANSPORTER 1-RELATED"/>
    <property type="match status" value="1"/>
</dbReference>
<feature type="transmembrane region" description="Helical" evidence="16">
    <location>
        <begin position="29"/>
        <end position="51"/>
    </location>
</feature>
<dbReference type="InterPro" id="IPR037272">
    <property type="entry name" value="SNS_sf"/>
</dbReference>
<dbReference type="GO" id="GO:0089718">
    <property type="term" value="P:amino acid import across plasma membrane"/>
    <property type="evidence" value="ECO:0007669"/>
    <property type="project" value="TreeGrafter"/>
</dbReference>
<dbReference type="AlphaFoldDB" id="A0AAW1L6Z9"/>
<dbReference type="SUPFAM" id="SSF161070">
    <property type="entry name" value="SNF-like"/>
    <property type="match status" value="1"/>
</dbReference>
<dbReference type="GO" id="GO:0046872">
    <property type="term" value="F:metal ion binding"/>
    <property type="evidence" value="ECO:0007669"/>
    <property type="project" value="UniProtKB-KW"/>
</dbReference>
<keyword evidence="18" id="KW-1185">Reference proteome</keyword>
<feature type="transmembrane region" description="Helical" evidence="16">
    <location>
        <begin position="57"/>
        <end position="80"/>
    </location>
</feature>
<keyword evidence="15" id="KW-0479">Metal-binding</keyword>
<proteinExistence type="inferred from homology"/>
<keyword evidence="7 16" id="KW-1133">Transmembrane helix</keyword>
<evidence type="ECO:0000256" key="5">
    <source>
        <dbReference type="ARBA" id="ARBA00022847"/>
    </source>
</evidence>
<comment type="caution">
    <text evidence="17">The sequence shown here is derived from an EMBL/GenBank/DDBJ whole genome shotgun (WGS) entry which is preliminary data.</text>
</comment>
<evidence type="ECO:0000256" key="8">
    <source>
        <dbReference type="ARBA" id="ARBA00023053"/>
    </source>
</evidence>
<dbReference type="EMBL" id="JASPKY010000152">
    <property type="protein sequence ID" value="KAK9730123.1"/>
    <property type="molecule type" value="Genomic_DNA"/>
</dbReference>
<name>A0AAW1L6Z9_POPJA</name>
<gene>
    <name evidence="17" type="ORF">QE152_g15480</name>
</gene>
<evidence type="ECO:0000313" key="18">
    <source>
        <dbReference type="Proteomes" id="UP001458880"/>
    </source>
</evidence>